<comment type="cofactor">
    <cofactor evidence="1">
        <name>heme b</name>
        <dbReference type="ChEBI" id="CHEBI:60344"/>
    </cofactor>
</comment>
<protein>
    <submittedName>
        <fullName evidence="10">Putative deferrochelatase/peroxidase EfeN</fullName>
        <ecNumber evidence="10">1.11.1.-</ecNumber>
    </submittedName>
</protein>
<evidence type="ECO:0000256" key="1">
    <source>
        <dbReference type="ARBA" id="ARBA00001970"/>
    </source>
</evidence>
<gene>
    <name evidence="10" type="primary">efeN_1</name>
    <name evidence="10" type="ORF">GALL_263160</name>
</gene>
<organism evidence="10">
    <name type="scientific">mine drainage metagenome</name>
    <dbReference type="NCBI Taxonomy" id="410659"/>
    <lineage>
        <taxon>unclassified sequences</taxon>
        <taxon>metagenomes</taxon>
        <taxon>ecological metagenomes</taxon>
    </lineage>
</organism>
<evidence type="ECO:0000256" key="5">
    <source>
        <dbReference type="ARBA" id="ARBA00022729"/>
    </source>
</evidence>
<keyword evidence="4" id="KW-0479">Metal-binding</keyword>
<dbReference type="EC" id="1.11.1.-" evidence="10"/>
<name>A0A1J5R7C1_9ZZZZ</name>
<comment type="caution">
    <text evidence="10">The sequence shown here is derived from an EMBL/GenBank/DDBJ whole genome shotgun (WGS) entry which is preliminary data.</text>
</comment>
<evidence type="ECO:0000256" key="3">
    <source>
        <dbReference type="ARBA" id="ARBA00022617"/>
    </source>
</evidence>
<feature type="domain" description="Dyp-type peroxidase N-terminal" evidence="8">
    <location>
        <begin position="60"/>
        <end position="203"/>
    </location>
</feature>
<evidence type="ECO:0000313" key="10">
    <source>
        <dbReference type="EMBL" id="OIQ91777.1"/>
    </source>
</evidence>
<dbReference type="InterPro" id="IPR006311">
    <property type="entry name" value="TAT_signal"/>
</dbReference>
<accession>A0A1J5R7C1</accession>
<proteinExistence type="predicted"/>
<dbReference type="InterPro" id="IPR048328">
    <property type="entry name" value="Dyp_perox_C"/>
</dbReference>
<dbReference type="GO" id="GO:0046872">
    <property type="term" value="F:metal ion binding"/>
    <property type="evidence" value="ECO:0007669"/>
    <property type="project" value="UniProtKB-KW"/>
</dbReference>
<evidence type="ECO:0000256" key="7">
    <source>
        <dbReference type="ARBA" id="ARBA00023004"/>
    </source>
</evidence>
<dbReference type="GO" id="GO:0005829">
    <property type="term" value="C:cytosol"/>
    <property type="evidence" value="ECO:0007669"/>
    <property type="project" value="TreeGrafter"/>
</dbReference>
<keyword evidence="2 10" id="KW-0575">Peroxidase</keyword>
<dbReference type="Pfam" id="PF04261">
    <property type="entry name" value="Dyp_perox_N"/>
    <property type="match status" value="1"/>
</dbReference>
<dbReference type="Pfam" id="PF20628">
    <property type="entry name" value="Dyp_perox_C"/>
    <property type="match status" value="1"/>
</dbReference>
<dbReference type="PANTHER" id="PTHR30521:SF4">
    <property type="entry name" value="DEFERROCHELATASE"/>
    <property type="match status" value="1"/>
</dbReference>
<reference evidence="10" key="1">
    <citation type="submission" date="2016-10" db="EMBL/GenBank/DDBJ databases">
        <title>Sequence of Gallionella enrichment culture.</title>
        <authorList>
            <person name="Poehlein A."/>
            <person name="Muehling M."/>
            <person name="Daniel R."/>
        </authorList>
    </citation>
    <scope>NUCLEOTIDE SEQUENCE</scope>
</reference>
<dbReference type="InterPro" id="IPR011008">
    <property type="entry name" value="Dimeric_a/b-barrel"/>
</dbReference>
<keyword evidence="5" id="KW-0732">Signal</keyword>
<dbReference type="AlphaFoldDB" id="A0A1J5R7C1"/>
<dbReference type="GO" id="GO:0004601">
    <property type="term" value="F:peroxidase activity"/>
    <property type="evidence" value="ECO:0007669"/>
    <property type="project" value="UniProtKB-KW"/>
</dbReference>
<dbReference type="EMBL" id="MLJW01000249">
    <property type="protein sequence ID" value="OIQ91777.1"/>
    <property type="molecule type" value="Genomic_DNA"/>
</dbReference>
<keyword evidence="7" id="KW-0408">Iron</keyword>
<sequence>MSTDRLERRAFLQGGAAALGGAALALGGRAAWDAVTMSGAVAPPADAVGRAVVPAHGDRQAGVGTVPQSFASFVALDLVDGVDRHALVRLMRIWTDDIDRLTSGRPGLADTEPELAVVPARLTVTVGYGPGMFTAAGLENQRPSWLAPLPPFSIDRLEDAWSGGDLVLQVCADDEVTIAHGVRLLVKDARTFTRVRWIQRGFRRSPGSTTPGTTMRNLMGQVDGTRNPAPETEGGLVWHTSGPSWLVGGTSMVIRRIAMDLDTWDAVDRTGREFALGRRLADGSPLTGSSEHDVPDLDAVDALGFPVIDTAAHIRRARSAHPSERFLRRPYSYDDPPTAGAISRSGLVFVTFQRDPVAQFVPIQRQIDQADMLNKWTTPIGSAVFAIPGGFRPGEHLGQRLLGT</sequence>
<dbReference type="GO" id="GO:0020037">
    <property type="term" value="F:heme binding"/>
    <property type="evidence" value="ECO:0007669"/>
    <property type="project" value="InterPro"/>
</dbReference>
<feature type="domain" description="Dyp-type peroxidase C-terminal" evidence="9">
    <location>
        <begin position="215"/>
        <end position="390"/>
    </location>
</feature>
<dbReference type="SUPFAM" id="SSF54909">
    <property type="entry name" value="Dimeric alpha+beta barrel"/>
    <property type="match status" value="1"/>
</dbReference>
<keyword evidence="3" id="KW-0349">Heme</keyword>
<dbReference type="InterPro" id="IPR048327">
    <property type="entry name" value="Dyp_perox_N"/>
</dbReference>
<dbReference type="NCBIfam" id="TIGR01413">
    <property type="entry name" value="Dyp_perox_fam"/>
    <property type="match status" value="1"/>
</dbReference>
<dbReference type="PROSITE" id="PS51404">
    <property type="entry name" value="DYP_PEROXIDASE"/>
    <property type="match status" value="1"/>
</dbReference>
<evidence type="ECO:0000256" key="6">
    <source>
        <dbReference type="ARBA" id="ARBA00023002"/>
    </source>
</evidence>
<keyword evidence="6 10" id="KW-0560">Oxidoreductase</keyword>
<evidence type="ECO:0000256" key="2">
    <source>
        <dbReference type="ARBA" id="ARBA00022559"/>
    </source>
</evidence>
<evidence type="ECO:0000259" key="8">
    <source>
        <dbReference type="Pfam" id="PF04261"/>
    </source>
</evidence>
<dbReference type="InterPro" id="IPR006314">
    <property type="entry name" value="Dyp_peroxidase"/>
</dbReference>
<dbReference type="PROSITE" id="PS51318">
    <property type="entry name" value="TAT"/>
    <property type="match status" value="1"/>
</dbReference>
<dbReference type="PANTHER" id="PTHR30521">
    <property type="entry name" value="DEFERROCHELATASE/PEROXIDASE"/>
    <property type="match status" value="1"/>
</dbReference>
<evidence type="ECO:0000259" key="9">
    <source>
        <dbReference type="Pfam" id="PF20628"/>
    </source>
</evidence>
<evidence type="ECO:0000256" key="4">
    <source>
        <dbReference type="ARBA" id="ARBA00022723"/>
    </source>
</evidence>